<keyword evidence="2" id="KW-1185">Reference proteome</keyword>
<reference evidence="2" key="1">
    <citation type="submission" date="2017-06" db="EMBL/GenBank/DDBJ databases">
        <authorList>
            <person name="Rodrigo-Torres L."/>
            <person name="Arahal R.D."/>
            <person name="Lucena T."/>
        </authorList>
    </citation>
    <scope>NUCLEOTIDE SEQUENCE [LARGE SCALE GENOMIC DNA]</scope>
    <source>
        <strain evidence="2">CECT 9190</strain>
    </source>
</reference>
<accession>A0A1Y6M699</accession>
<organism evidence="1 2">
    <name type="scientific">Photobacterium malacitanum</name>
    <dbReference type="NCBI Taxonomy" id="2204294"/>
    <lineage>
        <taxon>Bacteria</taxon>
        <taxon>Pseudomonadati</taxon>
        <taxon>Pseudomonadota</taxon>
        <taxon>Gammaproteobacteria</taxon>
        <taxon>Vibrionales</taxon>
        <taxon>Vibrionaceae</taxon>
        <taxon>Photobacterium</taxon>
    </lineage>
</organism>
<gene>
    <name evidence="1" type="ORF">PMAL9190_00343</name>
</gene>
<dbReference type="AlphaFoldDB" id="A0A1Y6M699"/>
<protein>
    <submittedName>
        <fullName evidence="1">Uncharacterized protein</fullName>
    </submittedName>
</protein>
<dbReference type="RefSeq" id="WP_087843640.1">
    <property type="nucleotide sequence ID" value="NZ_FYAK01000001.1"/>
</dbReference>
<proteinExistence type="predicted"/>
<evidence type="ECO:0000313" key="1">
    <source>
        <dbReference type="EMBL" id="SMY32076.1"/>
    </source>
</evidence>
<dbReference type="EMBL" id="FYAK01000001">
    <property type="protein sequence ID" value="SMY32076.1"/>
    <property type="molecule type" value="Genomic_DNA"/>
</dbReference>
<name>A0A1Y6M699_9GAMM</name>
<evidence type="ECO:0000313" key="2">
    <source>
        <dbReference type="Proteomes" id="UP000195963"/>
    </source>
</evidence>
<dbReference type="Proteomes" id="UP000195963">
    <property type="component" value="Unassembled WGS sequence"/>
</dbReference>
<sequence length="133" mass="15304">METVIDNVAENAVIFDYTNFLSKSCQQRLSFIDALKYLVPSFEVTIKTTRNQFSCSERLEKKALKVLSSNASDTRNLIRLLCLAKQEGIKQLIVYLPYSLEEHQLDELHNKIDSTIEFVQGNTEQLLFVLDVK</sequence>